<evidence type="ECO:0000313" key="1">
    <source>
        <dbReference type="EMBL" id="KAK4355427.1"/>
    </source>
</evidence>
<name>A0AAE1RR09_9SOLA</name>
<protein>
    <submittedName>
        <fullName evidence="1">Uncharacterized protein</fullName>
    </submittedName>
</protein>
<gene>
    <name evidence="1" type="ORF">RND71_024398</name>
</gene>
<dbReference type="Proteomes" id="UP001291623">
    <property type="component" value="Unassembled WGS sequence"/>
</dbReference>
<comment type="caution">
    <text evidence="1">The sequence shown here is derived from an EMBL/GenBank/DDBJ whole genome shotgun (WGS) entry which is preliminary data.</text>
</comment>
<sequence>MNMRRDGVHVPKKEFMFLSFSLPKPDDLPDHDAEATVDIPHEKVGYLKVAYDLLQEPIK</sequence>
<evidence type="ECO:0000313" key="2">
    <source>
        <dbReference type="Proteomes" id="UP001291623"/>
    </source>
</evidence>
<keyword evidence="2" id="KW-1185">Reference proteome</keyword>
<accession>A0AAE1RR09</accession>
<dbReference type="EMBL" id="JAVYJV010000013">
    <property type="protein sequence ID" value="KAK4355427.1"/>
    <property type="molecule type" value="Genomic_DNA"/>
</dbReference>
<proteinExistence type="predicted"/>
<dbReference type="AlphaFoldDB" id="A0AAE1RR09"/>
<reference evidence="1" key="1">
    <citation type="submission" date="2023-12" db="EMBL/GenBank/DDBJ databases">
        <title>Genome assembly of Anisodus tanguticus.</title>
        <authorList>
            <person name="Wang Y.-J."/>
        </authorList>
    </citation>
    <scope>NUCLEOTIDE SEQUENCE</scope>
    <source>
        <strain evidence="1">KB-2021</strain>
        <tissue evidence="1">Leaf</tissue>
    </source>
</reference>
<organism evidence="1 2">
    <name type="scientific">Anisodus tanguticus</name>
    <dbReference type="NCBI Taxonomy" id="243964"/>
    <lineage>
        <taxon>Eukaryota</taxon>
        <taxon>Viridiplantae</taxon>
        <taxon>Streptophyta</taxon>
        <taxon>Embryophyta</taxon>
        <taxon>Tracheophyta</taxon>
        <taxon>Spermatophyta</taxon>
        <taxon>Magnoliopsida</taxon>
        <taxon>eudicotyledons</taxon>
        <taxon>Gunneridae</taxon>
        <taxon>Pentapetalae</taxon>
        <taxon>asterids</taxon>
        <taxon>lamiids</taxon>
        <taxon>Solanales</taxon>
        <taxon>Solanaceae</taxon>
        <taxon>Solanoideae</taxon>
        <taxon>Hyoscyameae</taxon>
        <taxon>Anisodus</taxon>
    </lineage>
</organism>